<dbReference type="VEuPathDB" id="MicrosporidiaDB:NEQG_01734"/>
<keyword evidence="2" id="KW-1133">Transmembrane helix</keyword>
<gene>
    <name evidence="3" type="ORF">NEQG_01734</name>
</gene>
<feature type="compositionally biased region" description="Basic and acidic residues" evidence="1">
    <location>
        <begin position="69"/>
        <end position="92"/>
    </location>
</feature>
<keyword evidence="2" id="KW-0472">Membrane</keyword>
<dbReference type="AlphaFoldDB" id="I3EGE3"/>
<keyword evidence="4" id="KW-1185">Reference proteome</keyword>
<evidence type="ECO:0000256" key="2">
    <source>
        <dbReference type="SAM" id="Phobius"/>
    </source>
</evidence>
<evidence type="ECO:0000313" key="3">
    <source>
        <dbReference type="EMBL" id="EIJ88290.1"/>
    </source>
</evidence>
<dbReference type="InParanoid" id="I3EGE3"/>
<reference evidence="3" key="1">
    <citation type="submission" date="2011-01" db="EMBL/GenBank/DDBJ databases">
        <title>The Genome Sequence of Nematocida parisii strain ERTm3.</title>
        <authorList>
            <consortium name="The Broad Institute Genome Sequencing Platform"/>
            <consortium name="The Broad Institute Genome Sequencing Center for Infectious Disease"/>
            <person name="Cuomo C."/>
            <person name="Troemel E."/>
            <person name="Young S.K."/>
            <person name="Zeng Q."/>
            <person name="Gargeya S."/>
            <person name="Fitzgerald M."/>
            <person name="Haas B."/>
            <person name="Abouelleil A."/>
            <person name="Alvarado L."/>
            <person name="Arachchi H.M."/>
            <person name="Berlin A."/>
            <person name="Chapman S.B."/>
            <person name="Gearin G."/>
            <person name="Goldberg J."/>
            <person name="Griggs A."/>
            <person name="Gujja S."/>
            <person name="Hansen M."/>
            <person name="Heiman D."/>
            <person name="Howarth C."/>
            <person name="Larimer J."/>
            <person name="Lui A."/>
            <person name="MacDonald P.J.P."/>
            <person name="McCowen C."/>
            <person name="Montmayeur A."/>
            <person name="Murphy C."/>
            <person name="Neiman D."/>
            <person name="Pearson M."/>
            <person name="Priest M."/>
            <person name="Roberts A."/>
            <person name="Saif S."/>
            <person name="Shea T."/>
            <person name="Sisk P."/>
            <person name="Stolte C."/>
            <person name="Sykes S."/>
            <person name="Wortman J."/>
            <person name="Nusbaum C."/>
            <person name="Birren B."/>
        </authorList>
    </citation>
    <scope>NUCLEOTIDE SEQUENCE</scope>
    <source>
        <strain evidence="3">ERTm3</strain>
    </source>
</reference>
<dbReference type="OMA" id="YLIEMPA"/>
<dbReference type="EMBL" id="GL870879">
    <property type="protein sequence ID" value="EIJ88290.1"/>
    <property type="molecule type" value="Genomic_DNA"/>
</dbReference>
<dbReference type="HOGENOM" id="CLU_921641_0_0_1"/>
<evidence type="ECO:0000256" key="1">
    <source>
        <dbReference type="SAM" id="MobiDB-lite"/>
    </source>
</evidence>
<name>I3EGE3_NEMP3</name>
<protein>
    <submittedName>
        <fullName evidence="3">Uncharacterized protein</fullName>
    </submittedName>
</protein>
<organism evidence="3 4">
    <name type="scientific">Nematocida parisii (strain ERTm3)</name>
    <name type="common">Nematode killer fungus</name>
    <dbReference type="NCBI Taxonomy" id="935791"/>
    <lineage>
        <taxon>Eukaryota</taxon>
        <taxon>Fungi</taxon>
        <taxon>Fungi incertae sedis</taxon>
        <taxon>Microsporidia</taxon>
        <taxon>Nematocida</taxon>
    </lineage>
</organism>
<dbReference type="OrthoDB" id="10374798at2759"/>
<feature type="transmembrane region" description="Helical" evidence="2">
    <location>
        <begin position="277"/>
        <end position="298"/>
    </location>
</feature>
<proteinExistence type="predicted"/>
<sequence>MKFMKIRLAIAVGVFIHTIIATTFTKGEVPSEKSENLIVLSKEDFKYLIEMPAGKSEEPKENIAAANPAEKKDGENKDGEKKDGEKKDEDDKNTGVKYYDYAEFGINLGVSNSELVNSRNDKGNILKIFVDKVTITEQCTFKLHFLKDGKTQEDCLKNANESNGHTIIGEIDLDKATEFLNSAKSSEESVSAVTLKLRIKHSDLEELKKKYEAKSIGKEYYIHATNINTPQAANKNDPIQMKSCIGGLYSSMYTTEDIINEIKSKDSEEEGFFAANWKGILIGSVVVIGICVIVGVFVSRNK</sequence>
<keyword evidence="2" id="KW-0812">Transmembrane</keyword>
<accession>I3EGE3</accession>
<dbReference type="Proteomes" id="UP000002872">
    <property type="component" value="Unassembled WGS sequence"/>
</dbReference>
<feature type="region of interest" description="Disordered" evidence="1">
    <location>
        <begin position="56"/>
        <end position="92"/>
    </location>
</feature>
<evidence type="ECO:0000313" key="4">
    <source>
        <dbReference type="Proteomes" id="UP000002872"/>
    </source>
</evidence>